<dbReference type="Proteomes" id="UP001174205">
    <property type="component" value="Unassembled WGS sequence"/>
</dbReference>
<keyword evidence="3" id="KW-1185">Reference proteome</keyword>
<comment type="caution">
    <text evidence="2">The sequence shown here is derived from an EMBL/GenBank/DDBJ whole genome shotgun (WGS) entry which is preliminary data.</text>
</comment>
<organism evidence="2 3">
    <name type="scientific">Paenibacillus vandeheii</name>
    <dbReference type="NCBI Taxonomy" id="3035917"/>
    <lineage>
        <taxon>Bacteria</taxon>
        <taxon>Bacillati</taxon>
        <taxon>Bacillota</taxon>
        <taxon>Bacilli</taxon>
        <taxon>Bacillales</taxon>
        <taxon>Paenibacillaceae</taxon>
        <taxon>Paenibacillus</taxon>
    </lineage>
</organism>
<sequence length="171" mass="20303">MNVQITRIDKRQKELFLNLYNLYLYDLSEFSGEDLLEEGKYDPTNTYLYLERAELHPFFIQYEGKIVGFVLVCSPPYVDDDEDYTVQELFLVKKYRGQGLAAQAVDLVFEQFHGRFKVEQLANNQSAVSFWKKYYAQHHIEYVESEYSIEIENITGSHRILSQTFLRARRD</sequence>
<evidence type="ECO:0000313" key="3">
    <source>
        <dbReference type="Proteomes" id="UP001174205"/>
    </source>
</evidence>
<dbReference type="PROSITE" id="PS51186">
    <property type="entry name" value="GNAT"/>
    <property type="match status" value="1"/>
</dbReference>
<proteinExistence type="predicted"/>
<protein>
    <submittedName>
        <fullName evidence="2">GNAT family N-acetyltransferase</fullName>
        <ecNumber evidence="2">2.3.1.-</ecNumber>
    </submittedName>
</protein>
<feature type="domain" description="N-acetyltransferase" evidence="1">
    <location>
        <begin position="3"/>
        <end position="152"/>
    </location>
</feature>
<dbReference type="Pfam" id="PF00583">
    <property type="entry name" value="Acetyltransf_1"/>
    <property type="match status" value="1"/>
</dbReference>
<dbReference type="Gene3D" id="3.40.630.30">
    <property type="match status" value="1"/>
</dbReference>
<accession>A0ABT8JG42</accession>
<gene>
    <name evidence="2" type="ORF">P5G61_22780</name>
</gene>
<dbReference type="InterPro" id="IPR000182">
    <property type="entry name" value="GNAT_dom"/>
</dbReference>
<evidence type="ECO:0000259" key="1">
    <source>
        <dbReference type="PROSITE" id="PS51186"/>
    </source>
</evidence>
<dbReference type="RefSeq" id="WP_301248503.1">
    <property type="nucleotide sequence ID" value="NZ_JAROCD010000012.1"/>
</dbReference>
<dbReference type="SUPFAM" id="SSF55729">
    <property type="entry name" value="Acyl-CoA N-acyltransferases (Nat)"/>
    <property type="match status" value="1"/>
</dbReference>
<dbReference type="EC" id="2.3.1.-" evidence="2"/>
<dbReference type="CDD" id="cd04301">
    <property type="entry name" value="NAT_SF"/>
    <property type="match status" value="1"/>
</dbReference>
<evidence type="ECO:0000313" key="2">
    <source>
        <dbReference type="EMBL" id="MDN4604085.1"/>
    </source>
</evidence>
<reference evidence="2" key="1">
    <citation type="submission" date="2023-03" db="EMBL/GenBank/DDBJ databases">
        <title>MT1 and MT2 Draft Genomes of Novel Species.</title>
        <authorList>
            <person name="Venkateswaran K."/>
        </authorList>
    </citation>
    <scope>NUCLEOTIDE SEQUENCE</scope>
    <source>
        <strain evidence="2">F6_3S_P_1C</strain>
    </source>
</reference>
<name>A0ABT8JG42_9BACL</name>
<keyword evidence="2" id="KW-0808">Transferase</keyword>
<dbReference type="EMBL" id="JAROCD010000012">
    <property type="protein sequence ID" value="MDN4604085.1"/>
    <property type="molecule type" value="Genomic_DNA"/>
</dbReference>
<keyword evidence="2" id="KW-0012">Acyltransferase</keyword>
<dbReference type="GO" id="GO:0016746">
    <property type="term" value="F:acyltransferase activity"/>
    <property type="evidence" value="ECO:0007669"/>
    <property type="project" value="UniProtKB-KW"/>
</dbReference>
<dbReference type="InterPro" id="IPR016181">
    <property type="entry name" value="Acyl_CoA_acyltransferase"/>
</dbReference>